<dbReference type="SUPFAM" id="SSF56784">
    <property type="entry name" value="HAD-like"/>
    <property type="match status" value="1"/>
</dbReference>
<dbReference type="AlphaFoldDB" id="A0A1R1SG40"/>
<dbReference type="InterPro" id="IPR036412">
    <property type="entry name" value="HAD-like_sf"/>
</dbReference>
<keyword evidence="2" id="KW-1185">Reference proteome</keyword>
<dbReference type="EMBL" id="ASQP01000319">
    <property type="protein sequence ID" value="OMI36989.1"/>
    <property type="molecule type" value="Genomic_DNA"/>
</dbReference>
<dbReference type="PANTHER" id="PTHR43611:SF3">
    <property type="entry name" value="FLAVIN MONONUCLEOTIDE HYDROLASE 1, CHLOROPLATIC"/>
    <property type="match status" value="1"/>
</dbReference>
<sequence>MIRTLFVDAGGVLFNNINEETEFLARVADRHAVDRADLAWRAMAAARVYESGRKHVHQVFHRLVGGHSWSGRGILDTWWLDHTYMDCVRAYHDNARVLRELREELPDLTLALTNNEAEHWDRLKDEVYGHLSMFDVLCSSWRVHRVKPARAFFEEALSRCRTTADETLLVDDRLPVLRAGAALGLRTLHISTPDVLADRLRSLVHGHAEPTGVL</sequence>
<evidence type="ECO:0000313" key="2">
    <source>
        <dbReference type="Proteomes" id="UP000186168"/>
    </source>
</evidence>
<organism evidence="1 2">
    <name type="scientific">Streptomyces sparsogenes DSM 40356</name>
    <dbReference type="NCBI Taxonomy" id="1331668"/>
    <lineage>
        <taxon>Bacteria</taxon>
        <taxon>Bacillati</taxon>
        <taxon>Actinomycetota</taxon>
        <taxon>Actinomycetes</taxon>
        <taxon>Kitasatosporales</taxon>
        <taxon>Streptomycetaceae</taxon>
        <taxon>Streptomyces</taxon>
    </lineage>
</organism>
<dbReference type="Pfam" id="PF00702">
    <property type="entry name" value="Hydrolase"/>
    <property type="match status" value="1"/>
</dbReference>
<dbReference type="PANTHER" id="PTHR43611">
    <property type="entry name" value="ALPHA-D-GLUCOSE 1-PHOSPHATE PHOSPHATASE"/>
    <property type="match status" value="1"/>
</dbReference>
<proteinExistence type="predicted"/>
<dbReference type="Proteomes" id="UP000186168">
    <property type="component" value="Unassembled WGS sequence"/>
</dbReference>
<dbReference type="Gene3D" id="3.40.50.1000">
    <property type="entry name" value="HAD superfamily/HAD-like"/>
    <property type="match status" value="1"/>
</dbReference>
<accession>A0A1R1SG40</accession>
<gene>
    <name evidence="1" type="ORF">SPAR_22754</name>
</gene>
<name>A0A1R1SG40_9ACTN</name>
<reference evidence="1 2" key="1">
    <citation type="submission" date="2013-05" db="EMBL/GenBank/DDBJ databases">
        <title>Genome sequence of Streptomyces sparsogenes DSM 40356.</title>
        <authorList>
            <person name="Coyne S."/>
            <person name="Seebeck F.P."/>
        </authorList>
    </citation>
    <scope>NUCLEOTIDE SEQUENCE [LARGE SCALE GENOMIC DNA]</scope>
    <source>
        <strain evidence="1 2">DSM 40356</strain>
    </source>
</reference>
<dbReference type="RefSeq" id="WP_065968358.1">
    <property type="nucleotide sequence ID" value="NZ_ASQP01000319.1"/>
</dbReference>
<dbReference type="GeneID" id="96748334"/>
<dbReference type="STRING" id="67365.GCA_001704635_04036"/>
<comment type="caution">
    <text evidence="1">The sequence shown here is derived from an EMBL/GenBank/DDBJ whole genome shotgun (WGS) entry which is preliminary data.</text>
</comment>
<dbReference type="InterPro" id="IPR023214">
    <property type="entry name" value="HAD_sf"/>
</dbReference>
<evidence type="ECO:0000313" key="1">
    <source>
        <dbReference type="EMBL" id="OMI36989.1"/>
    </source>
</evidence>
<protein>
    <submittedName>
        <fullName evidence="1">Aminosugar-converting enzyme</fullName>
    </submittedName>
</protein>